<proteinExistence type="predicted"/>
<evidence type="ECO:0000313" key="2">
    <source>
        <dbReference type="EMBL" id="CAK7229601.1"/>
    </source>
</evidence>
<feature type="compositionally biased region" description="Low complexity" evidence="1">
    <location>
        <begin position="100"/>
        <end position="112"/>
    </location>
</feature>
<feature type="compositionally biased region" description="Basic and acidic residues" evidence="1">
    <location>
        <begin position="207"/>
        <end position="225"/>
    </location>
</feature>
<comment type="caution">
    <text evidence="2">The sequence shown here is derived from an EMBL/GenBank/DDBJ whole genome shotgun (WGS) entry which is preliminary data.</text>
</comment>
<accession>A0ABP0CCF4</accession>
<sequence length="401" mass="42566">MGLHVTPHGTFYVQRSLRTGEVVQVLPVKRPDMPSQLPSVDSLGITENFIESRRASLAADTARVSDSQGRLEQELASAGGESLLATGKAALAQTGNSRAGSGSTYSSNTHSSPLAQNYDGDVEMAYGSSAAGSAGAPPTSPASFQHTSHSGSGQSRSDGHRGSNMNYILSEDPHQPPSSLAMAPHMLPVRPWPDTHHEPTVSLPPFREIDSTRALTHEEELRREGQASSSRGYSSRRKSTASPRMTSLLRSSTSSMSHGHNTYNGSSSSSSSSSSNMISHGSEGSVSSAYSVSEANTPSVLSPGPEYSYCNSSNGYSPVATYAAVSPAKEHLGGFPPAASLPPSPLMAAPQKKNKTVWIIRTLEPRKTTSQQANGGDDYDDYEPQRVQTHVETHIVPWDKT</sequence>
<feature type="compositionally biased region" description="Polar residues" evidence="1">
    <location>
        <begin position="144"/>
        <end position="156"/>
    </location>
</feature>
<name>A0ABP0CCF4_9PEZI</name>
<gene>
    <name evidence="2" type="ORF">SCUCBS95973_007282</name>
</gene>
<keyword evidence="3" id="KW-1185">Reference proteome</keyword>
<evidence type="ECO:0000256" key="1">
    <source>
        <dbReference type="SAM" id="MobiDB-lite"/>
    </source>
</evidence>
<dbReference type="Proteomes" id="UP001642405">
    <property type="component" value="Unassembled WGS sequence"/>
</dbReference>
<protein>
    <submittedName>
        <fullName evidence="2">Uncharacterized protein</fullName>
    </submittedName>
</protein>
<evidence type="ECO:0000313" key="3">
    <source>
        <dbReference type="Proteomes" id="UP001642405"/>
    </source>
</evidence>
<feature type="compositionally biased region" description="Low complexity" evidence="1">
    <location>
        <begin position="127"/>
        <end position="143"/>
    </location>
</feature>
<feature type="region of interest" description="Disordered" evidence="1">
    <location>
        <begin position="364"/>
        <end position="383"/>
    </location>
</feature>
<reference evidence="2 3" key="1">
    <citation type="submission" date="2024-01" db="EMBL/GenBank/DDBJ databases">
        <authorList>
            <person name="Allen C."/>
            <person name="Tagirdzhanova G."/>
        </authorList>
    </citation>
    <scope>NUCLEOTIDE SEQUENCE [LARGE SCALE GENOMIC DNA]</scope>
</reference>
<feature type="region of interest" description="Disordered" evidence="1">
    <location>
        <begin position="94"/>
        <end position="285"/>
    </location>
</feature>
<feature type="compositionally biased region" description="Low complexity" evidence="1">
    <location>
        <begin position="244"/>
        <end position="285"/>
    </location>
</feature>
<organism evidence="2 3">
    <name type="scientific">Sporothrix curviconia</name>
    <dbReference type="NCBI Taxonomy" id="1260050"/>
    <lineage>
        <taxon>Eukaryota</taxon>
        <taxon>Fungi</taxon>
        <taxon>Dikarya</taxon>
        <taxon>Ascomycota</taxon>
        <taxon>Pezizomycotina</taxon>
        <taxon>Sordariomycetes</taxon>
        <taxon>Sordariomycetidae</taxon>
        <taxon>Ophiostomatales</taxon>
        <taxon>Ophiostomataceae</taxon>
        <taxon>Sporothrix</taxon>
    </lineage>
</organism>
<dbReference type="EMBL" id="CAWUHB010000049">
    <property type="protein sequence ID" value="CAK7229601.1"/>
    <property type="molecule type" value="Genomic_DNA"/>
</dbReference>